<dbReference type="EMBL" id="WHWC01000018">
    <property type="protein sequence ID" value="KAG8365361.1"/>
    <property type="molecule type" value="Genomic_DNA"/>
</dbReference>
<organism evidence="5 6">
    <name type="scientific">Buddleja alternifolia</name>
    <dbReference type="NCBI Taxonomy" id="168488"/>
    <lineage>
        <taxon>Eukaryota</taxon>
        <taxon>Viridiplantae</taxon>
        <taxon>Streptophyta</taxon>
        <taxon>Embryophyta</taxon>
        <taxon>Tracheophyta</taxon>
        <taxon>Spermatophyta</taxon>
        <taxon>Magnoliopsida</taxon>
        <taxon>eudicotyledons</taxon>
        <taxon>Gunneridae</taxon>
        <taxon>Pentapetalae</taxon>
        <taxon>asterids</taxon>
        <taxon>lamiids</taxon>
        <taxon>Lamiales</taxon>
        <taxon>Scrophulariaceae</taxon>
        <taxon>Buddlejeae</taxon>
        <taxon>Buddleja</taxon>
    </lineage>
</organism>
<dbReference type="PANTHER" id="PTHR47364">
    <property type="entry name" value="CYSTEINE PROTEINASE INHIBITOR 5"/>
    <property type="match status" value="1"/>
</dbReference>
<protein>
    <recommendedName>
        <fullName evidence="4">Cystatin domain-containing protein</fullName>
    </recommendedName>
</protein>
<dbReference type="GO" id="GO:0004869">
    <property type="term" value="F:cysteine-type endopeptidase inhibitor activity"/>
    <property type="evidence" value="ECO:0007669"/>
    <property type="project" value="UniProtKB-KW"/>
</dbReference>
<reference evidence="5" key="1">
    <citation type="submission" date="2019-10" db="EMBL/GenBank/DDBJ databases">
        <authorList>
            <person name="Zhang R."/>
            <person name="Pan Y."/>
            <person name="Wang J."/>
            <person name="Ma R."/>
            <person name="Yu S."/>
        </authorList>
    </citation>
    <scope>NUCLEOTIDE SEQUENCE</scope>
    <source>
        <strain evidence="5">LA-IB0</strain>
        <tissue evidence="5">Leaf</tissue>
    </source>
</reference>
<keyword evidence="3" id="KW-0732">Signal</keyword>
<feature type="chain" id="PRO_5043798376" description="Cystatin domain-containing protein" evidence="3">
    <location>
        <begin position="24"/>
        <end position="116"/>
    </location>
</feature>
<dbReference type="SUPFAM" id="SSF54403">
    <property type="entry name" value="Cystatin/monellin"/>
    <property type="match status" value="1"/>
</dbReference>
<evidence type="ECO:0000313" key="6">
    <source>
        <dbReference type="Proteomes" id="UP000826271"/>
    </source>
</evidence>
<dbReference type="PANTHER" id="PTHR47364:SF2">
    <property type="entry name" value="CYSTEINE PROTEINASE INHIBITOR 5"/>
    <property type="match status" value="1"/>
</dbReference>
<accession>A0AAV6W4U0</accession>
<evidence type="ECO:0000256" key="3">
    <source>
        <dbReference type="SAM" id="SignalP"/>
    </source>
</evidence>
<evidence type="ECO:0000313" key="5">
    <source>
        <dbReference type="EMBL" id="KAG8365361.1"/>
    </source>
</evidence>
<evidence type="ECO:0000256" key="2">
    <source>
        <dbReference type="ARBA" id="ARBA00022704"/>
    </source>
</evidence>
<dbReference type="InterPro" id="IPR000010">
    <property type="entry name" value="Cystatin_dom"/>
</dbReference>
<sequence>MGMKSQCLLLVVVFSLYVSFNYSQVSATGSSWRPIKSKNRDVMALGRFAVIEHNKEKHTDLKFERVLDGASRLDDEKLYVKLTIAAKNGDTEHNYKALVIEIPGRGFKSLISFTKE</sequence>
<keyword evidence="6" id="KW-1185">Reference proteome</keyword>
<keyword evidence="1" id="KW-0646">Protease inhibitor</keyword>
<dbReference type="InterPro" id="IPR046350">
    <property type="entry name" value="Cystatin_sf"/>
</dbReference>
<dbReference type="Pfam" id="PF16845">
    <property type="entry name" value="SQAPI"/>
    <property type="match status" value="1"/>
</dbReference>
<dbReference type="AlphaFoldDB" id="A0AAV6W4U0"/>
<dbReference type="Proteomes" id="UP000826271">
    <property type="component" value="Unassembled WGS sequence"/>
</dbReference>
<evidence type="ECO:0000259" key="4">
    <source>
        <dbReference type="Pfam" id="PF16845"/>
    </source>
</evidence>
<dbReference type="Gene3D" id="3.10.450.10">
    <property type="match status" value="1"/>
</dbReference>
<comment type="caution">
    <text evidence="5">The sequence shown here is derived from an EMBL/GenBank/DDBJ whole genome shotgun (WGS) entry which is preliminary data.</text>
</comment>
<feature type="domain" description="Cystatin" evidence="4">
    <location>
        <begin position="38"/>
        <end position="115"/>
    </location>
</feature>
<evidence type="ECO:0000256" key="1">
    <source>
        <dbReference type="ARBA" id="ARBA00022690"/>
    </source>
</evidence>
<gene>
    <name evidence="5" type="ORF">BUALT_Bualt18G0096700</name>
</gene>
<name>A0AAV6W4U0_9LAMI</name>
<keyword evidence="2" id="KW-0789">Thiol protease inhibitor</keyword>
<feature type="signal peptide" evidence="3">
    <location>
        <begin position="1"/>
        <end position="23"/>
    </location>
</feature>
<proteinExistence type="predicted"/>